<dbReference type="GO" id="GO:0051287">
    <property type="term" value="F:NAD binding"/>
    <property type="evidence" value="ECO:0007669"/>
    <property type="project" value="InterPro"/>
</dbReference>
<evidence type="ECO:0000313" key="4">
    <source>
        <dbReference type="Proteomes" id="UP001347796"/>
    </source>
</evidence>
<dbReference type="Pfam" id="PF00389">
    <property type="entry name" value="2-Hacid_dh"/>
    <property type="match status" value="1"/>
</dbReference>
<dbReference type="EMBL" id="JAZGQO010000010">
    <property type="protein sequence ID" value="KAK6175700.1"/>
    <property type="molecule type" value="Genomic_DNA"/>
</dbReference>
<keyword evidence="1" id="KW-0560">Oxidoreductase</keyword>
<dbReference type="GO" id="GO:0005829">
    <property type="term" value="C:cytosol"/>
    <property type="evidence" value="ECO:0007669"/>
    <property type="project" value="TreeGrafter"/>
</dbReference>
<dbReference type="Gene3D" id="3.40.50.720">
    <property type="entry name" value="NAD(P)-binding Rossmann-like Domain"/>
    <property type="match status" value="2"/>
</dbReference>
<gene>
    <name evidence="3" type="ORF">SNE40_014101</name>
</gene>
<dbReference type="Proteomes" id="UP001347796">
    <property type="component" value="Unassembled WGS sequence"/>
</dbReference>
<comment type="caution">
    <text evidence="3">The sequence shown here is derived from an EMBL/GenBank/DDBJ whole genome shotgun (WGS) entry which is preliminary data.</text>
</comment>
<dbReference type="InterPro" id="IPR036291">
    <property type="entry name" value="NAD(P)-bd_dom_sf"/>
</dbReference>
<dbReference type="SUPFAM" id="SSF52283">
    <property type="entry name" value="Formate/glycerate dehydrogenase catalytic domain-like"/>
    <property type="match status" value="1"/>
</dbReference>
<dbReference type="GO" id="GO:0030267">
    <property type="term" value="F:glyoxylate reductase (NADPH) activity"/>
    <property type="evidence" value="ECO:0007669"/>
    <property type="project" value="TreeGrafter"/>
</dbReference>
<protein>
    <recommendedName>
        <fullName evidence="2">D-isomer specific 2-hydroxyacid dehydrogenase catalytic domain-containing protein</fullName>
    </recommendedName>
</protein>
<accession>A0AAN8JHN8</accession>
<feature type="domain" description="D-isomer specific 2-hydroxyacid dehydrogenase catalytic" evidence="2">
    <location>
        <begin position="12"/>
        <end position="185"/>
    </location>
</feature>
<dbReference type="AlphaFoldDB" id="A0AAN8JHN8"/>
<dbReference type="GO" id="GO:0008465">
    <property type="term" value="F:hydroxypyruvate reductase (NADH) activity"/>
    <property type="evidence" value="ECO:0007669"/>
    <property type="project" value="TreeGrafter"/>
</dbReference>
<dbReference type="InterPro" id="IPR050223">
    <property type="entry name" value="D-isomer_2-hydroxyacid_DH"/>
</dbReference>
<evidence type="ECO:0000259" key="2">
    <source>
        <dbReference type="Pfam" id="PF00389"/>
    </source>
</evidence>
<organism evidence="3 4">
    <name type="scientific">Patella caerulea</name>
    <name type="common">Rayed Mediterranean limpet</name>
    <dbReference type="NCBI Taxonomy" id="87958"/>
    <lineage>
        <taxon>Eukaryota</taxon>
        <taxon>Metazoa</taxon>
        <taxon>Spiralia</taxon>
        <taxon>Lophotrochozoa</taxon>
        <taxon>Mollusca</taxon>
        <taxon>Gastropoda</taxon>
        <taxon>Patellogastropoda</taxon>
        <taxon>Patelloidea</taxon>
        <taxon>Patellidae</taxon>
        <taxon>Patella</taxon>
    </lineage>
</organism>
<evidence type="ECO:0000313" key="3">
    <source>
        <dbReference type="EMBL" id="KAK6175700.1"/>
    </source>
</evidence>
<evidence type="ECO:0000256" key="1">
    <source>
        <dbReference type="ARBA" id="ARBA00023002"/>
    </source>
</evidence>
<dbReference type="PANTHER" id="PTHR10996:SF277">
    <property type="entry name" value="GLYOXYLATE REDUCTASE_HYDROXYPYRUVATE REDUCTASE"/>
    <property type="match status" value="1"/>
</dbReference>
<proteinExistence type="predicted"/>
<reference evidence="3 4" key="1">
    <citation type="submission" date="2024-01" db="EMBL/GenBank/DDBJ databases">
        <title>The genome of the rayed Mediterranean limpet Patella caerulea (Linnaeus, 1758).</title>
        <authorList>
            <person name="Anh-Thu Weber A."/>
            <person name="Halstead-Nussloch G."/>
        </authorList>
    </citation>
    <scope>NUCLEOTIDE SEQUENCE [LARGE SCALE GENOMIC DNA]</scope>
    <source>
        <strain evidence="3">AATW-2023a</strain>
        <tissue evidence="3">Whole specimen</tissue>
    </source>
</reference>
<dbReference type="InterPro" id="IPR006139">
    <property type="entry name" value="D-isomer_2_OHA_DH_cat_dom"/>
</dbReference>
<keyword evidence="4" id="KW-1185">Reference proteome</keyword>
<dbReference type="SUPFAM" id="SSF51735">
    <property type="entry name" value="NAD(P)-binding Rossmann-fold domains"/>
    <property type="match status" value="1"/>
</dbReference>
<name>A0AAN8JHN8_PATCE</name>
<sequence length="325" mass="35690">MDAMSFFRRPKVYVTRRIPQKGVDVLLRDCDISMWDSENTVVRGELLYNVAGVDAILCMANDIIDSVVLDAAGSNLKVVATMCNTLDDIDVEACNKSGIRVLSCPNLCSEGRADLTVSLMLLTLKRAATDPRNLTVGYSVTNSACWEKCANQIFGIYGLNTTGETIAKRLKEVGVNSIIAFESNSNKLWNNVESSVKLVDFADLLTQSDVLCICDENADKSNARFNKDAFKQMKKNAVIVVGENGLSENLDYISLYEALRDGKFLAAGINSCNQGPVPFQYPLSGLHNCVFLPQTQESGFDVRHKTSVAVANRLLTELKYLQASN</sequence>
<dbReference type="PANTHER" id="PTHR10996">
    <property type="entry name" value="2-HYDROXYACID DEHYDROGENASE-RELATED"/>
    <property type="match status" value="1"/>
</dbReference>